<dbReference type="STRING" id="42249.A0A317SSR6"/>
<evidence type="ECO:0000313" key="10">
    <source>
        <dbReference type="EMBL" id="PWW76426.1"/>
    </source>
</evidence>
<gene>
    <name evidence="10" type="ORF">C7212DRAFT_186931</name>
</gene>
<dbReference type="CDD" id="cd04322">
    <property type="entry name" value="LysRS_N"/>
    <property type="match status" value="1"/>
</dbReference>
<dbReference type="GO" id="GO:0070154">
    <property type="term" value="P:mitochondrial lysyl-tRNA aminoacylation"/>
    <property type="evidence" value="ECO:0007669"/>
    <property type="project" value="TreeGrafter"/>
</dbReference>
<keyword evidence="11" id="KW-1185">Reference proteome</keyword>
<evidence type="ECO:0000256" key="8">
    <source>
        <dbReference type="RuleBase" id="RU003748"/>
    </source>
</evidence>
<dbReference type="InterPro" id="IPR006195">
    <property type="entry name" value="aa-tRNA-synth_II"/>
</dbReference>
<dbReference type="SUPFAM" id="SSF50249">
    <property type="entry name" value="Nucleic acid-binding proteins"/>
    <property type="match status" value="1"/>
</dbReference>
<evidence type="ECO:0000256" key="2">
    <source>
        <dbReference type="ARBA" id="ARBA00022598"/>
    </source>
</evidence>
<evidence type="ECO:0000256" key="4">
    <source>
        <dbReference type="ARBA" id="ARBA00022840"/>
    </source>
</evidence>
<proteinExistence type="predicted"/>
<keyword evidence="4" id="KW-0067">ATP-binding</keyword>
<dbReference type="GO" id="GO:0004824">
    <property type="term" value="F:lysine-tRNA ligase activity"/>
    <property type="evidence" value="ECO:0007669"/>
    <property type="project" value="UniProtKB-EC"/>
</dbReference>
<dbReference type="Gene3D" id="3.30.930.10">
    <property type="entry name" value="Bira Bifunctional Protein, Domain 2"/>
    <property type="match status" value="1"/>
</dbReference>
<keyword evidence="2" id="KW-0436">Ligase</keyword>
<name>A0A317SSR6_9PEZI</name>
<sequence>MNVKSVAEIHREHGHVTAGSGGGDESVSIDQLITIRGGIRNYRDVSSKLIFYDLVQDGEKMQVVVNYARVGGEKEEFKRISMLTRIGDVVSVTGYPGRTKSGELSIFATAHLQLLAPSLHVPPQAVLDPEARIQNRHVDLMIRPEAGQILRLRSHIIQHIRDFFVSRDFVEVQTPILSDIFGGAVAKPFLTEATNAYRGKRLALRIAPELWLKRLVIGGLDRVFEIGAQFRNEGIDNTHNPEFTTCEFYQAYMELEDIISTTEQLLSGMARKVSELKASKLKDLPEIETNFTAPFRRLEFIPALEAAMGHKLPILHENTEAVTLELLSLFKTLSLPAPAMITIPRLLGKLSSAYLEPQCTAPTFITNHPEALSPLSKTSLVHNQRVSSRVELFVNGKELVNAYEEENSPTEQRRKFVRQAGWRDEDVIGSGEDGKGIVDEAYCQALEWGLPPTGGWGVGIDRLVMVFAGTERIAEVLAFGGLRGAVNLGDGVRDVKKKEEEEGEGE</sequence>
<comment type="catalytic activity">
    <reaction evidence="7 8">
        <text>tRNA(Lys) + L-lysine + ATP = L-lysyl-tRNA(Lys) + AMP + diphosphate</text>
        <dbReference type="Rhea" id="RHEA:20792"/>
        <dbReference type="Rhea" id="RHEA-COMP:9696"/>
        <dbReference type="Rhea" id="RHEA-COMP:9697"/>
        <dbReference type="ChEBI" id="CHEBI:30616"/>
        <dbReference type="ChEBI" id="CHEBI:32551"/>
        <dbReference type="ChEBI" id="CHEBI:33019"/>
        <dbReference type="ChEBI" id="CHEBI:78442"/>
        <dbReference type="ChEBI" id="CHEBI:78529"/>
        <dbReference type="ChEBI" id="CHEBI:456215"/>
        <dbReference type="EC" id="6.1.1.6"/>
    </reaction>
</comment>
<dbReference type="EC" id="6.1.1.6" evidence="1 8"/>
<dbReference type="SUPFAM" id="SSF55681">
    <property type="entry name" value="Class II aaRS and biotin synthetases"/>
    <property type="match status" value="1"/>
</dbReference>
<dbReference type="Gene3D" id="2.40.50.140">
    <property type="entry name" value="Nucleic acid-binding proteins"/>
    <property type="match status" value="1"/>
</dbReference>
<dbReference type="InterPro" id="IPR045864">
    <property type="entry name" value="aa-tRNA-synth_II/BPL/LPL"/>
</dbReference>
<dbReference type="InterPro" id="IPR044136">
    <property type="entry name" value="Lys-tRNA-ligase_II_N"/>
</dbReference>
<dbReference type="PANTHER" id="PTHR42918:SF5">
    <property type="entry name" value="LYSINE--TRNA LIGASE, MITOCHONDRIAL"/>
    <property type="match status" value="1"/>
</dbReference>
<accession>A0A317SSR6</accession>
<feature type="domain" description="Aminoacyl-transfer RNA synthetases class-II family profile" evidence="9">
    <location>
        <begin position="150"/>
        <end position="484"/>
    </location>
</feature>
<evidence type="ECO:0000256" key="3">
    <source>
        <dbReference type="ARBA" id="ARBA00022741"/>
    </source>
</evidence>
<dbReference type="Proteomes" id="UP000246991">
    <property type="component" value="Unassembled WGS sequence"/>
</dbReference>
<keyword evidence="3" id="KW-0547">Nucleotide-binding</keyword>
<evidence type="ECO:0000259" key="9">
    <source>
        <dbReference type="PROSITE" id="PS50862"/>
    </source>
</evidence>
<dbReference type="PROSITE" id="PS50862">
    <property type="entry name" value="AA_TRNA_LIGASE_II"/>
    <property type="match status" value="1"/>
</dbReference>
<dbReference type="Pfam" id="PF01336">
    <property type="entry name" value="tRNA_anti-codon"/>
    <property type="match status" value="1"/>
</dbReference>
<dbReference type="Pfam" id="PF00152">
    <property type="entry name" value="tRNA-synt_2"/>
    <property type="match status" value="1"/>
</dbReference>
<evidence type="ECO:0000256" key="5">
    <source>
        <dbReference type="ARBA" id="ARBA00023146"/>
    </source>
</evidence>
<dbReference type="GO" id="GO:0005739">
    <property type="term" value="C:mitochondrion"/>
    <property type="evidence" value="ECO:0007669"/>
    <property type="project" value="TreeGrafter"/>
</dbReference>
<dbReference type="OrthoDB" id="21243at2759"/>
<dbReference type="InterPro" id="IPR004364">
    <property type="entry name" value="Aa-tRNA-synt_II"/>
</dbReference>
<dbReference type="EMBL" id="PYWC01000033">
    <property type="protein sequence ID" value="PWW76426.1"/>
    <property type="molecule type" value="Genomic_DNA"/>
</dbReference>
<dbReference type="InterPro" id="IPR012340">
    <property type="entry name" value="NA-bd_OB-fold"/>
</dbReference>
<dbReference type="InterPro" id="IPR004365">
    <property type="entry name" value="NA-bd_OB_tRNA"/>
</dbReference>
<reference evidence="10 11" key="1">
    <citation type="submission" date="2018-03" db="EMBL/GenBank/DDBJ databases">
        <title>Genomes of Pezizomycetes fungi and the evolution of truffles.</title>
        <authorList>
            <person name="Murat C."/>
            <person name="Payen T."/>
            <person name="Noel B."/>
            <person name="Kuo A."/>
            <person name="Martin F.M."/>
        </authorList>
    </citation>
    <scope>NUCLEOTIDE SEQUENCE [LARGE SCALE GENOMIC DNA]</scope>
    <source>
        <strain evidence="10">091103-1</strain>
    </source>
</reference>
<dbReference type="AlphaFoldDB" id="A0A317SSR6"/>
<dbReference type="PANTHER" id="PTHR42918">
    <property type="entry name" value="LYSYL-TRNA SYNTHETASE"/>
    <property type="match status" value="1"/>
</dbReference>
<keyword evidence="5" id="KW-0030">Aminoacyl-tRNA synthetase</keyword>
<evidence type="ECO:0000256" key="1">
    <source>
        <dbReference type="ARBA" id="ARBA00013166"/>
    </source>
</evidence>
<dbReference type="InterPro" id="IPR002313">
    <property type="entry name" value="Lys-tRNA-ligase_II"/>
</dbReference>
<comment type="caution">
    <text evidence="10">The sequence shown here is derived from an EMBL/GenBank/DDBJ whole genome shotgun (WGS) entry which is preliminary data.</text>
</comment>
<dbReference type="PRINTS" id="PR00982">
    <property type="entry name" value="TRNASYNTHLYS"/>
</dbReference>
<dbReference type="NCBIfam" id="TIGR00499">
    <property type="entry name" value="lysS_bact"/>
    <property type="match status" value="1"/>
</dbReference>
<organism evidence="10 11">
    <name type="scientific">Tuber magnatum</name>
    <name type="common">white Piedmont truffle</name>
    <dbReference type="NCBI Taxonomy" id="42249"/>
    <lineage>
        <taxon>Eukaryota</taxon>
        <taxon>Fungi</taxon>
        <taxon>Dikarya</taxon>
        <taxon>Ascomycota</taxon>
        <taxon>Pezizomycotina</taxon>
        <taxon>Pezizomycetes</taxon>
        <taxon>Pezizales</taxon>
        <taxon>Tuberaceae</taxon>
        <taxon>Tuber</taxon>
    </lineage>
</organism>
<dbReference type="GO" id="GO:0000049">
    <property type="term" value="F:tRNA binding"/>
    <property type="evidence" value="ECO:0007669"/>
    <property type="project" value="TreeGrafter"/>
</dbReference>
<dbReference type="GO" id="GO:0005524">
    <property type="term" value="F:ATP binding"/>
    <property type="evidence" value="ECO:0007669"/>
    <property type="project" value="UniProtKB-KW"/>
</dbReference>
<protein>
    <recommendedName>
        <fullName evidence="1 8">Lysine--tRNA ligase</fullName>
        <ecNumber evidence="1 8">6.1.1.6</ecNumber>
    </recommendedName>
    <alternativeName>
        <fullName evidence="6 8">Lysyl-tRNA synthetase</fullName>
    </alternativeName>
</protein>
<evidence type="ECO:0000256" key="6">
    <source>
        <dbReference type="ARBA" id="ARBA00030563"/>
    </source>
</evidence>
<evidence type="ECO:0000256" key="7">
    <source>
        <dbReference type="ARBA" id="ARBA00048573"/>
    </source>
</evidence>
<evidence type="ECO:0000313" key="11">
    <source>
        <dbReference type="Proteomes" id="UP000246991"/>
    </source>
</evidence>
<dbReference type="InterPro" id="IPR018149">
    <property type="entry name" value="Lys-tRNA-synth_II_C"/>
</dbReference>